<dbReference type="AlphaFoldDB" id="A0A1H2HL65"/>
<dbReference type="Gene3D" id="3.40.50.300">
    <property type="entry name" value="P-loop containing nucleotide triphosphate hydrolases"/>
    <property type="match status" value="1"/>
</dbReference>
<evidence type="ECO:0000256" key="2">
    <source>
        <dbReference type="ARBA" id="ARBA00022840"/>
    </source>
</evidence>
<dbReference type="InterPro" id="IPR002543">
    <property type="entry name" value="FtsK_dom"/>
</dbReference>
<dbReference type="PROSITE" id="PS50901">
    <property type="entry name" value="FTSK"/>
    <property type="match status" value="1"/>
</dbReference>
<sequence length="620" mass="66963">MAPHDPVDTFAVSSGPPDPDGRDDRFASARPAEPTIKGFTPWQLAASAVGLAFLAVSMWAILTALDEPGIGVLFLLPTLACAGATYAVSVRRRLRDGVIADLAESLAQHLGVPDASYLDIDARQWQGGWIGVPHVLNIQYPTEVDDSAPDWPGGVAEAVHQQLEHQYTIGRHNVRGHRVTLRDPTRTGGALTPEPSARVDRARDAARRALPDKVARPVPTQADLTSWLVPLGIDGTGTRVGWNLAAPQGHLLVLGRSGAGKRVLLTGIVVEAAARGWPVWIIDQRRVDLLGVRDWPNVQIVASTLDDQIVVLNQAWREMEGRVALIESGSSRSELEPLVVVIHHFREFATAVADAANRAGQGTAAASLAHDRVTDLLRHGRQVNVYVVLSMQRADDPLLRQENRDDIGAVVALGRLDSSVASVLWGSDRPTEPAEPVPGRATMQSGDAKPVLIQCYWTPDPREARRVNDEQDLYLLDALRPSVVTHPVLHVQRSRALADSPEASWRVNLNADLAEGYGAGTSGLADWSRARTSGGGSSAAASTQVETSGWSEMVMVSQLQAGSLARLDDETGWVIIEQVEPIQNDGTKLLIRWRGNDGAGSQVVSRTRAVRIRHLTDGIY</sequence>
<feature type="transmembrane region" description="Helical" evidence="5">
    <location>
        <begin position="44"/>
        <end position="62"/>
    </location>
</feature>
<gene>
    <name evidence="7" type="ORF">SAMN04488563_1108</name>
</gene>
<dbReference type="PANTHER" id="PTHR22683">
    <property type="entry name" value="SPORULATION PROTEIN RELATED"/>
    <property type="match status" value="1"/>
</dbReference>
<dbReference type="GO" id="GO:0003677">
    <property type="term" value="F:DNA binding"/>
    <property type="evidence" value="ECO:0007669"/>
    <property type="project" value="InterPro"/>
</dbReference>
<keyword evidence="5" id="KW-0812">Transmembrane</keyword>
<evidence type="ECO:0000256" key="3">
    <source>
        <dbReference type="PROSITE-ProRule" id="PRU00289"/>
    </source>
</evidence>
<feature type="transmembrane region" description="Helical" evidence="5">
    <location>
        <begin position="68"/>
        <end position="88"/>
    </location>
</feature>
<evidence type="ECO:0000256" key="1">
    <source>
        <dbReference type="ARBA" id="ARBA00022741"/>
    </source>
</evidence>
<feature type="domain" description="FtsK" evidence="6">
    <location>
        <begin position="237"/>
        <end position="422"/>
    </location>
</feature>
<dbReference type="GO" id="GO:0005524">
    <property type="term" value="F:ATP binding"/>
    <property type="evidence" value="ECO:0007669"/>
    <property type="project" value="UniProtKB-UniRule"/>
</dbReference>
<keyword evidence="1 3" id="KW-0547">Nucleotide-binding</keyword>
<protein>
    <submittedName>
        <fullName evidence="7">FtsK/SpoIIIE family protein</fullName>
    </submittedName>
</protein>
<evidence type="ECO:0000313" key="8">
    <source>
        <dbReference type="Proteomes" id="UP000182977"/>
    </source>
</evidence>
<dbReference type="STRING" id="419479.SAMN04488563_1108"/>
<proteinExistence type="predicted"/>
<keyword evidence="8" id="KW-1185">Reference proteome</keyword>
<feature type="region of interest" description="Disordered" evidence="4">
    <location>
        <begin position="1"/>
        <end position="24"/>
    </location>
</feature>
<dbReference type="RefSeq" id="WP_152690586.1">
    <property type="nucleotide sequence ID" value="NZ_KQ061220.1"/>
</dbReference>
<organism evidence="7 8">
    <name type="scientific">Jiangella alkaliphila</name>
    <dbReference type="NCBI Taxonomy" id="419479"/>
    <lineage>
        <taxon>Bacteria</taxon>
        <taxon>Bacillati</taxon>
        <taxon>Actinomycetota</taxon>
        <taxon>Actinomycetes</taxon>
        <taxon>Jiangellales</taxon>
        <taxon>Jiangellaceae</taxon>
        <taxon>Jiangella</taxon>
    </lineage>
</organism>
<accession>A0A1H2HL65</accession>
<dbReference type="PANTHER" id="PTHR22683:SF1">
    <property type="entry name" value="TYPE VII SECRETION SYSTEM PROTEIN ESSC"/>
    <property type="match status" value="1"/>
</dbReference>
<dbReference type="OrthoDB" id="5083868at2"/>
<dbReference type="SUPFAM" id="SSF52540">
    <property type="entry name" value="P-loop containing nucleoside triphosphate hydrolases"/>
    <property type="match status" value="1"/>
</dbReference>
<feature type="binding site" evidence="3">
    <location>
        <begin position="255"/>
        <end position="262"/>
    </location>
    <ligand>
        <name>ATP</name>
        <dbReference type="ChEBI" id="CHEBI:30616"/>
    </ligand>
</feature>
<dbReference type="Proteomes" id="UP000182977">
    <property type="component" value="Chromosome I"/>
</dbReference>
<reference evidence="8" key="1">
    <citation type="submission" date="2016-10" db="EMBL/GenBank/DDBJ databases">
        <authorList>
            <person name="Varghese N."/>
            <person name="Submissions S."/>
        </authorList>
    </citation>
    <scope>NUCLEOTIDE SEQUENCE [LARGE SCALE GENOMIC DNA]</scope>
    <source>
        <strain evidence="8">DSM 45079</strain>
    </source>
</reference>
<evidence type="ECO:0000313" key="7">
    <source>
        <dbReference type="EMBL" id="SDU32583.1"/>
    </source>
</evidence>
<dbReference type="InterPro" id="IPR027417">
    <property type="entry name" value="P-loop_NTPase"/>
</dbReference>
<evidence type="ECO:0000259" key="6">
    <source>
        <dbReference type="PROSITE" id="PS50901"/>
    </source>
</evidence>
<keyword evidence="5" id="KW-0472">Membrane</keyword>
<evidence type="ECO:0000256" key="4">
    <source>
        <dbReference type="SAM" id="MobiDB-lite"/>
    </source>
</evidence>
<name>A0A1H2HL65_9ACTN</name>
<keyword evidence="5" id="KW-1133">Transmembrane helix</keyword>
<dbReference type="InterPro" id="IPR050206">
    <property type="entry name" value="FtsK/SpoIIIE/SftA"/>
</dbReference>
<keyword evidence="2 3" id="KW-0067">ATP-binding</keyword>
<evidence type="ECO:0000256" key="5">
    <source>
        <dbReference type="SAM" id="Phobius"/>
    </source>
</evidence>
<dbReference type="EMBL" id="LT629791">
    <property type="protein sequence ID" value="SDU32583.1"/>
    <property type="molecule type" value="Genomic_DNA"/>
</dbReference>